<dbReference type="PANTHER" id="PTHR43194:SF2">
    <property type="entry name" value="PEROXISOMAL MEMBRANE PROTEIN LPX1"/>
    <property type="match status" value="1"/>
</dbReference>
<keyword evidence="3" id="KW-1185">Reference proteome</keyword>
<sequence>MADDRVETIERFVRAGDGLRLFVRDHRPRDAAPRAPLVCLPGLTRDGRDFEALARHFTRHEQSSRRVVTIDFRGRGRSDHDADAANYNVLRETQDVIEALAALGIDHAVLIGTSRGGLVTMQLAATRPELVAGAVLNDIGPVLEISGLRKIGAALAATRAPSDWADAAHRLRSVYGADFPHVDEAGWAAMAARTYVERDGRPAAPYDERLATPLRDLPEDVSLPAMWPQFDALAASGPVLVLRGANSALLSQATVGAMLGRRHGVRALTVPDVGHPAPLATPAEFAAIETLLDEVDRPA</sequence>
<dbReference type="Proteomes" id="UP000017819">
    <property type="component" value="Unassembled WGS sequence"/>
</dbReference>
<comment type="caution">
    <text evidence="2">The sequence shown here is derived from an EMBL/GenBank/DDBJ whole genome shotgun (WGS) entry which is preliminary data.</text>
</comment>
<dbReference type="InterPro" id="IPR000073">
    <property type="entry name" value="AB_hydrolase_1"/>
</dbReference>
<dbReference type="PANTHER" id="PTHR43194">
    <property type="entry name" value="HYDROLASE ALPHA/BETA FOLD FAMILY"/>
    <property type="match status" value="1"/>
</dbReference>
<gene>
    <name evidence="2" type="ORF">N177_3293</name>
</gene>
<name>V4RIX4_9HYPH</name>
<dbReference type="RefSeq" id="WP_023433411.1">
    <property type="nucleotide sequence ID" value="NZ_AWXZ01000039.1"/>
</dbReference>
<dbReference type="AlphaFoldDB" id="V4RIX4"/>
<accession>V4RIX4</accession>
<dbReference type="GO" id="GO:0016787">
    <property type="term" value="F:hydrolase activity"/>
    <property type="evidence" value="ECO:0007669"/>
    <property type="project" value="UniProtKB-KW"/>
</dbReference>
<evidence type="ECO:0000313" key="3">
    <source>
        <dbReference type="Proteomes" id="UP000017819"/>
    </source>
</evidence>
<dbReference type="InterPro" id="IPR050228">
    <property type="entry name" value="Carboxylesterase_BioH"/>
</dbReference>
<reference evidence="2 3" key="1">
    <citation type="journal article" date="2014" name="Genome Announc.">
        <title>Draft Genome Sequence of Lutibaculum baratangense Strain AMV1T, Isolated from a Mud Volcano in Andamans, India.</title>
        <authorList>
            <person name="Singh A."/>
            <person name="Sreenivas A."/>
            <person name="Sathyanarayana Reddy G."/>
            <person name="Pinnaka A.K."/>
            <person name="Shivaji S."/>
        </authorList>
    </citation>
    <scope>NUCLEOTIDE SEQUENCE [LARGE SCALE GENOMIC DNA]</scope>
    <source>
        <strain evidence="2 3">AMV1</strain>
    </source>
</reference>
<evidence type="ECO:0000313" key="2">
    <source>
        <dbReference type="EMBL" id="ESR23225.1"/>
    </source>
</evidence>
<evidence type="ECO:0000259" key="1">
    <source>
        <dbReference type="Pfam" id="PF12697"/>
    </source>
</evidence>
<dbReference type="OrthoDB" id="9791366at2"/>
<proteinExistence type="predicted"/>
<keyword evidence="2" id="KW-0378">Hydrolase</keyword>
<dbReference type="SUPFAM" id="SSF53474">
    <property type="entry name" value="alpha/beta-Hydrolases"/>
    <property type="match status" value="1"/>
</dbReference>
<dbReference type="EMBL" id="AWXZ01000039">
    <property type="protein sequence ID" value="ESR23225.1"/>
    <property type="molecule type" value="Genomic_DNA"/>
</dbReference>
<dbReference type="eggNOG" id="COG0596">
    <property type="taxonomic scope" value="Bacteria"/>
</dbReference>
<dbReference type="STRING" id="631454.N177_3293"/>
<organism evidence="2 3">
    <name type="scientific">Lutibaculum baratangense AMV1</name>
    <dbReference type="NCBI Taxonomy" id="631454"/>
    <lineage>
        <taxon>Bacteria</taxon>
        <taxon>Pseudomonadati</taxon>
        <taxon>Pseudomonadota</taxon>
        <taxon>Alphaproteobacteria</taxon>
        <taxon>Hyphomicrobiales</taxon>
        <taxon>Tepidamorphaceae</taxon>
        <taxon>Lutibaculum</taxon>
    </lineage>
</organism>
<dbReference type="InterPro" id="IPR029058">
    <property type="entry name" value="AB_hydrolase_fold"/>
</dbReference>
<dbReference type="Pfam" id="PF12697">
    <property type="entry name" value="Abhydrolase_6"/>
    <property type="match status" value="1"/>
</dbReference>
<feature type="domain" description="AB hydrolase-1" evidence="1">
    <location>
        <begin position="37"/>
        <end position="287"/>
    </location>
</feature>
<protein>
    <submittedName>
        <fullName evidence="2">Putative hydrolase</fullName>
    </submittedName>
</protein>
<dbReference type="Gene3D" id="3.40.50.1820">
    <property type="entry name" value="alpha/beta hydrolase"/>
    <property type="match status" value="1"/>
</dbReference>